<proteinExistence type="predicted"/>
<reference evidence="3" key="1">
    <citation type="journal article" date="2019" name="Int. J. Syst. Evol. Microbiol.">
        <title>The Global Catalogue of Microorganisms (GCM) 10K type strain sequencing project: providing services to taxonomists for standard genome sequencing and annotation.</title>
        <authorList>
            <consortium name="The Broad Institute Genomics Platform"/>
            <consortium name="The Broad Institute Genome Sequencing Center for Infectious Disease"/>
            <person name="Wu L."/>
            <person name="Ma J."/>
        </authorList>
    </citation>
    <scope>NUCLEOTIDE SEQUENCE [LARGE SCALE GENOMIC DNA]</scope>
    <source>
        <strain evidence="3">CGMCC 1.15407</strain>
    </source>
</reference>
<evidence type="ECO:0008006" key="4">
    <source>
        <dbReference type="Google" id="ProtNLM"/>
    </source>
</evidence>
<evidence type="ECO:0000313" key="3">
    <source>
        <dbReference type="Proteomes" id="UP000647339"/>
    </source>
</evidence>
<feature type="chain" id="PRO_5046458878" description="Outer membrane protein beta-barrel domain-containing protein" evidence="1">
    <location>
        <begin position="19"/>
        <end position="231"/>
    </location>
</feature>
<sequence>MKVFVFVPLLLLFSLSYAQESNTLMFRVGMGTYSMKSQKLFQQDFMKNSPIPYAKTHTFPPFATFGSALGFNVSKHASIGLWVEYTSTGGRLHYQDYSGHALMDQVLKSFQIGPFMQYRINKSVEWPIYLTLHSSVASISEEMTSEFEIEDNFESENYKLKGINYGLRPGIIIAHEVKPFIIQFGLGGEIQFHGDMKVVSDNDITFRTSDGNNLASQWDGLRMTLGIGFKL</sequence>
<organism evidence="2 3">
    <name type="scientific">Echinicola rosea</name>
    <dbReference type="NCBI Taxonomy" id="1807691"/>
    <lineage>
        <taxon>Bacteria</taxon>
        <taxon>Pseudomonadati</taxon>
        <taxon>Bacteroidota</taxon>
        <taxon>Cytophagia</taxon>
        <taxon>Cytophagales</taxon>
        <taxon>Cyclobacteriaceae</taxon>
        <taxon>Echinicola</taxon>
    </lineage>
</organism>
<gene>
    <name evidence="2" type="ORF">GCM10011339_44120</name>
</gene>
<protein>
    <recommendedName>
        <fullName evidence="4">Outer membrane protein beta-barrel domain-containing protein</fullName>
    </recommendedName>
</protein>
<keyword evidence="3" id="KW-1185">Reference proteome</keyword>
<evidence type="ECO:0000313" key="2">
    <source>
        <dbReference type="EMBL" id="GGF50759.1"/>
    </source>
</evidence>
<dbReference type="EMBL" id="BMIU01000036">
    <property type="protein sequence ID" value="GGF50759.1"/>
    <property type="molecule type" value="Genomic_DNA"/>
</dbReference>
<name>A0ABQ1VCB7_9BACT</name>
<dbReference type="Proteomes" id="UP000647339">
    <property type="component" value="Unassembled WGS sequence"/>
</dbReference>
<evidence type="ECO:0000256" key="1">
    <source>
        <dbReference type="SAM" id="SignalP"/>
    </source>
</evidence>
<dbReference type="RefSeq" id="WP_137401351.1">
    <property type="nucleotide sequence ID" value="NZ_BMIU01000036.1"/>
</dbReference>
<accession>A0ABQ1VCB7</accession>
<comment type="caution">
    <text evidence="2">The sequence shown here is derived from an EMBL/GenBank/DDBJ whole genome shotgun (WGS) entry which is preliminary data.</text>
</comment>
<keyword evidence="1" id="KW-0732">Signal</keyword>
<feature type="signal peptide" evidence="1">
    <location>
        <begin position="1"/>
        <end position="18"/>
    </location>
</feature>